<proteinExistence type="predicted"/>
<dbReference type="AlphaFoldDB" id="A0A8J6TPX1"/>
<dbReference type="EMBL" id="JACNIG010000093">
    <property type="protein sequence ID" value="MBC8430910.1"/>
    <property type="molecule type" value="Genomic_DNA"/>
</dbReference>
<name>A0A8J6TPX1_9BACT</name>
<comment type="caution">
    <text evidence="2">The sequence shown here is derived from an EMBL/GenBank/DDBJ whole genome shotgun (WGS) entry which is preliminary data.</text>
</comment>
<organism evidence="2 3">
    <name type="scientific">Candidatus Desulfatibia vada</name>
    <dbReference type="NCBI Taxonomy" id="2841696"/>
    <lineage>
        <taxon>Bacteria</taxon>
        <taxon>Pseudomonadati</taxon>
        <taxon>Thermodesulfobacteriota</taxon>
        <taxon>Desulfobacteria</taxon>
        <taxon>Desulfobacterales</taxon>
        <taxon>Desulfobacterales incertae sedis</taxon>
        <taxon>Candidatus Desulfatibia</taxon>
    </lineage>
</organism>
<dbReference type="Gene3D" id="3.40.50.620">
    <property type="entry name" value="HUPs"/>
    <property type="match status" value="1"/>
</dbReference>
<accession>A0A8J6TPX1</accession>
<dbReference type="InterPro" id="IPR014729">
    <property type="entry name" value="Rossmann-like_a/b/a_fold"/>
</dbReference>
<dbReference type="InterPro" id="IPR006016">
    <property type="entry name" value="UspA"/>
</dbReference>
<dbReference type="CDD" id="cd00293">
    <property type="entry name" value="USP-like"/>
    <property type="match status" value="1"/>
</dbReference>
<evidence type="ECO:0000313" key="3">
    <source>
        <dbReference type="Proteomes" id="UP000605201"/>
    </source>
</evidence>
<feature type="domain" description="UspA" evidence="1">
    <location>
        <begin position="1"/>
        <end position="166"/>
    </location>
</feature>
<dbReference type="SUPFAM" id="SSF52402">
    <property type="entry name" value="Adenine nucleotide alpha hydrolases-like"/>
    <property type="match status" value="1"/>
</dbReference>
<evidence type="ECO:0000313" key="2">
    <source>
        <dbReference type="EMBL" id="MBC8430910.1"/>
    </source>
</evidence>
<protein>
    <submittedName>
        <fullName evidence="2">Universal stress protein</fullName>
    </submittedName>
</protein>
<sequence>MQKVLLAIDGISPDHKIFDYAVQLCKRIKAELSVFQVINPRRYNEYLKTIRKSAGFARKYFENTMVAATFAEAGEHETAKEIMSAALENINRLLPESEKAGVQCHFAVKTGNPAKEIINYVNRHRDVVLTIYDSSLEDRKGTRGVKKQQGVSRKIMQKLAVPLVVVQH</sequence>
<evidence type="ECO:0000259" key="1">
    <source>
        <dbReference type="Pfam" id="PF00582"/>
    </source>
</evidence>
<dbReference type="Pfam" id="PF00582">
    <property type="entry name" value="Usp"/>
    <property type="match status" value="1"/>
</dbReference>
<gene>
    <name evidence="2" type="ORF">H8D96_03225</name>
</gene>
<dbReference type="Proteomes" id="UP000605201">
    <property type="component" value="Unassembled WGS sequence"/>
</dbReference>
<reference evidence="2 3" key="1">
    <citation type="submission" date="2020-08" db="EMBL/GenBank/DDBJ databases">
        <title>Bridging the membrane lipid divide: bacteria of the FCB group superphylum have the potential to synthesize archaeal ether lipids.</title>
        <authorList>
            <person name="Villanueva L."/>
            <person name="Von Meijenfeldt F.A.B."/>
            <person name="Westbye A.B."/>
            <person name="Yadav S."/>
            <person name="Hopmans E.C."/>
            <person name="Dutilh B.E."/>
            <person name="Sinninghe Damste J.S."/>
        </authorList>
    </citation>
    <scope>NUCLEOTIDE SEQUENCE [LARGE SCALE GENOMIC DNA]</scope>
    <source>
        <strain evidence="2">NIOZ-UU17</strain>
    </source>
</reference>